<dbReference type="HOGENOM" id="CLU_2656090_0_0_1"/>
<dbReference type="EMBL" id="KN835320">
    <property type="protein sequence ID" value="KIK39999.1"/>
    <property type="molecule type" value="Genomic_DNA"/>
</dbReference>
<protein>
    <submittedName>
        <fullName evidence="1">Unplaced genomic scaffold CY34scaffold_189, whole genome shotgun sequence</fullName>
    </submittedName>
</protein>
<evidence type="ECO:0000313" key="1">
    <source>
        <dbReference type="EMBL" id="KIK39999.1"/>
    </source>
</evidence>
<reference evidence="2" key="2">
    <citation type="submission" date="2015-01" db="EMBL/GenBank/DDBJ databases">
        <title>Evolutionary Origins and Diversification of the Mycorrhizal Mutualists.</title>
        <authorList>
            <consortium name="DOE Joint Genome Institute"/>
            <consortium name="Mycorrhizal Genomics Consortium"/>
            <person name="Kohler A."/>
            <person name="Kuo A."/>
            <person name="Nagy L.G."/>
            <person name="Floudas D."/>
            <person name="Copeland A."/>
            <person name="Barry K.W."/>
            <person name="Cichocki N."/>
            <person name="Veneault-Fourrey C."/>
            <person name="LaButti K."/>
            <person name="Lindquist E.A."/>
            <person name="Lipzen A."/>
            <person name="Lundell T."/>
            <person name="Morin E."/>
            <person name="Murat C."/>
            <person name="Riley R."/>
            <person name="Ohm R."/>
            <person name="Sun H."/>
            <person name="Tunlid A."/>
            <person name="Henrissat B."/>
            <person name="Grigoriev I.V."/>
            <person name="Hibbett D.S."/>
            <person name="Martin F."/>
        </authorList>
    </citation>
    <scope>NUCLEOTIDE SEQUENCE [LARGE SCALE GENOMIC DNA]</scope>
    <source>
        <strain evidence="2">UH-Slu-Lm8-n1</strain>
    </source>
</reference>
<sequence length="76" mass="8788">MISTTPLSPLSDIVYQGSDDGSRMQVLDLSLRWSCDTVRWGEYWQIMDCMWHQGTITGSDRFSSMERALTWPVNKI</sequence>
<accession>A0A0D0APV3</accession>
<evidence type="ECO:0000313" key="2">
    <source>
        <dbReference type="Proteomes" id="UP000054485"/>
    </source>
</evidence>
<dbReference type="Proteomes" id="UP000054485">
    <property type="component" value="Unassembled WGS sequence"/>
</dbReference>
<dbReference type="AlphaFoldDB" id="A0A0D0APV3"/>
<name>A0A0D0APV3_9AGAM</name>
<gene>
    <name evidence="1" type="ORF">CY34DRAFT_807664</name>
</gene>
<keyword evidence="2" id="KW-1185">Reference proteome</keyword>
<dbReference type="InParanoid" id="A0A0D0APV3"/>
<organism evidence="1 2">
    <name type="scientific">Suillus luteus UH-Slu-Lm8-n1</name>
    <dbReference type="NCBI Taxonomy" id="930992"/>
    <lineage>
        <taxon>Eukaryota</taxon>
        <taxon>Fungi</taxon>
        <taxon>Dikarya</taxon>
        <taxon>Basidiomycota</taxon>
        <taxon>Agaricomycotina</taxon>
        <taxon>Agaricomycetes</taxon>
        <taxon>Agaricomycetidae</taxon>
        <taxon>Boletales</taxon>
        <taxon>Suillineae</taxon>
        <taxon>Suillaceae</taxon>
        <taxon>Suillus</taxon>
    </lineage>
</organism>
<proteinExistence type="predicted"/>
<reference evidence="1 2" key="1">
    <citation type="submission" date="2014-04" db="EMBL/GenBank/DDBJ databases">
        <authorList>
            <consortium name="DOE Joint Genome Institute"/>
            <person name="Kuo A."/>
            <person name="Ruytinx J."/>
            <person name="Rineau F."/>
            <person name="Colpaert J."/>
            <person name="Kohler A."/>
            <person name="Nagy L.G."/>
            <person name="Floudas D."/>
            <person name="Copeland A."/>
            <person name="Barry K.W."/>
            <person name="Cichocki N."/>
            <person name="Veneault-Fourrey C."/>
            <person name="LaButti K."/>
            <person name="Lindquist E.A."/>
            <person name="Lipzen A."/>
            <person name="Lundell T."/>
            <person name="Morin E."/>
            <person name="Murat C."/>
            <person name="Sun H."/>
            <person name="Tunlid A."/>
            <person name="Henrissat B."/>
            <person name="Grigoriev I.V."/>
            <person name="Hibbett D.S."/>
            <person name="Martin F."/>
            <person name="Nordberg H.P."/>
            <person name="Cantor M.N."/>
            <person name="Hua S.X."/>
        </authorList>
    </citation>
    <scope>NUCLEOTIDE SEQUENCE [LARGE SCALE GENOMIC DNA]</scope>
    <source>
        <strain evidence="1 2">UH-Slu-Lm8-n1</strain>
    </source>
</reference>